<protein>
    <submittedName>
        <fullName evidence="11">Kinase domain protein</fullName>
    </submittedName>
</protein>
<dbReference type="PROSITE" id="PS50011">
    <property type="entry name" value="PROTEIN_KINASE_DOM"/>
    <property type="match status" value="1"/>
</dbReference>
<dbReference type="CDD" id="cd05589">
    <property type="entry name" value="STKc_PKN"/>
    <property type="match status" value="1"/>
</dbReference>
<dbReference type="FunFam" id="1.10.510.10:FF:000038">
    <property type="entry name" value="serine/threonine-protein kinase N2 isoform X1"/>
    <property type="match status" value="1"/>
</dbReference>
<feature type="binding site" evidence="7">
    <location>
        <position position="239"/>
    </location>
    <ligand>
        <name>ATP</name>
        <dbReference type="ChEBI" id="CHEBI:30616"/>
    </ligand>
</feature>
<keyword evidence="3" id="KW-0808">Transferase</keyword>
<dbReference type="Pfam" id="PF00433">
    <property type="entry name" value="Pkinase_C"/>
    <property type="match status" value="1"/>
</dbReference>
<name>A0A368GSB2_ANCCA</name>
<dbReference type="FunFam" id="3.30.200.20:FF:000058">
    <property type="entry name" value="Putative serine/threonine-protein kinase N2"/>
    <property type="match status" value="1"/>
</dbReference>
<dbReference type="PROSITE" id="PS00108">
    <property type="entry name" value="PROTEIN_KINASE_ST"/>
    <property type="match status" value="1"/>
</dbReference>
<dbReference type="Gene3D" id="1.10.510.10">
    <property type="entry name" value="Transferase(Phosphotransferase) domain 1"/>
    <property type="match status" value="1"/>
</dbReference>
<dbReference type="AlphaFoldDB" id="A0A368GSB2"/>
<evidence type="ECO:0000256" key="3">
    <source>
        <dbReference type="ARBA" id="ARBA00022679"/>
    </source>
</evidence>
<dbReference type="PROSITE" id="PS51285">
    <property type="entry name" value="AGC_KINASE_CTER"/>
    <property type="match status" value="1"/>
</dbReference>
<dbReference type="InterPro" id="IPR011009">
    <property type="entry name" value="Kinase-like_dom_sf"/>
</dbReference>
<organism evidence="11 12">
    <name type="scientific">Ancylostoma caninum</name>
    <name type="common">Dog hookworm</name>
    <dbReference type="NCBI Taxonomy" id="29170"/>
    <lineage>
        <taxon>Eukaryota</taxon>
        <taxon>Metazoa</taxon>
        <taxon>Ecdysozoa</taxon>
        <taxon>Nematoda</taxon>
        <taxon>Chromadorea</taxon>
        <taxon>Rhabditida</taxon>
        <taxon>Rhabditina</taxon>
        <taxon>Rhabditomorpha</taxon>
        <taxon>Strongyloidea</taxon>
        <taxon>Ancylostomatidae</taxon>
        <taxon>Ancylostomatinae</taxon>
        <taxon>Ancylostoma</taxon>
    </lineage>
</organism>
<reference evidence="11 12" key="1">
    <citation type="submission" date="2014-10" db="EMBL/GenBank/DDBJ databases">
        <title>Draft genome of the hookworm Ancylostoma caninum.</title>
        <authorList>
            <person name="Mitreva M."/>
        </authorList>
    </citation>
    <scope>NUCLEOTIDE SEQUENCE [LARGE SCALE GENOMIC DNA]</scope>
    <source>
        <strain evidence="11 12">Baltimore</strain>
    </source>
</reference>
<dbReference type="PROSITE" id="PS00107">
    <property type="entry name" value="PROTEIN_KINASE_ATP"/>
    <property type="match status" value="1"/>
</dbReference>
<feature type="domain" description="Protein kinase" evidence="9">
    <location>
        <begin position="210"/>
        <end position="469"/>
    </location>
</feature>
<dbReference type="InterPro" id="IPR008271">
    <property type="entry name" value="Ser/Thr_kinase_AS"/>
</dbReference>
<evidence type="ECO:0000256" key="7">
    <source>
        <dbReference type="PROSITE-ProRule" id="PRU10141"/>
    </source>
</evidence>
<evidence type="ECO:0000313" key="11">
    <source>
        <dbReference type="EMBL" id="RCN47266.1"/>
    </source>
</evidence>
<dbReference type="PANTHER" id="PTHR24351">
    <property type="entry name" value="RIBOSOMAL PROTEIN S6 KINASE"/>
    <property type="match status" value="1"/>
</dbReference>
<dbReference type="OrthoDB" id="63267at2759"/>
<proteinExistence type="predicted"/>
<evidence type="ECO:0000256" key="2">
    <source>
        <dbReference type="ARBA" id="ARBA00022553"/>
    </source>
</evidence>
<keyword evidence="6 7" id="KW-0067">ATP-binding</keyword>
<dbReference type="SMART" id="SM00133">
    <property type="entry name" value="S_TK_X"/>
    <property type="match status" value="1"/>
</dbReference>
<dbReference type="InterPro" id="IPR000719">
    <property type="entry name" value="Prot_kinase_dom"/>
</dbReference>
<keyword evidence="2" id="KW-0597">Phosphoprotein</keyword>
<keyword evidence="12" id="KW-1185">Reference proteome</keyword>
<sequence length="538" mass="60860">MCAFTAVKLGNFVEPTGQAGMVLHLEPHGDLFAEFKYLNPVVSRKPKLERQKRLFKVKERKDMAGAKKQLGVHALSRMLKGRENEPVVDYGSAGVQSAHALSVKSSSMAVREIVKERPGSYVDLPNRYSQVPSSYSCEASEISHHQRQHSQNENAAIAEDRRRKSIPSTIPSQTSEPAAAQSSSVVKSPAPVPVAAPVISKGTNLSVDMFRMVSVLGRGHFGKVILAQYKPNSTYYALKILKKGDILGRDEVESLMVEKRIFEIATVSRHPFLVNSFGCFQSAEHVFFVMEYSMGGDLMRHIHDDIFSEERSCFNAACVLLGLEFLHKNNIIYRDLKLDNLLLDKDGFVKLADFGLCKEGMGPTDKTSTFCGTPEFLAPEVLTESSYTRAIDWWGLGVLIFEMLVGEPPFSGDDEEEIFDSIVNDEVRYPRFLSIESISIMRRLMRKNPEKRLGAGEKDAEEVKMQRFFKHINWEWDRLLRKEIKPQFIPQIKNPEDVSNFDDEFTKEKPRFSSAKDKHIITEADQQLFSNFDFSLIA</sequence>
<evidence type="ECO:0000256" key="8">
    <source>
        <dbReference type="SAM" id="MobiDB-lite"/>
    </source>
</evidence>
<evidence type="ECO:0000256" key="6">
    <source>
        <dbReference type="ARBA" id="ARBA00022840"/>
    </source>
</evidence>
<feature type="region of interest" description="Disordered" evidence="8">
    <location>
        <begin position="135"/>
        <end position="186"/>
    </location>
</feature>
<evidence type="ECO:0000313" key="12">
    <source>
        <dbReference type="Proteomes" id="UP000252519"/>
    </source>
</evidence>
<dbReference type="EMBL" id="JOJR01000065">
    <property type="protein sequence ID" value="RCN47266.1"/>
    <property type="molecule type" value="Genomic_DNA"/>
</dbReference>
<evidence type="ECO:0000256" key="4">
    <source>
        <dbReference type="ARBA" id="ARBA00022741"/>
    </source>
</evidence>
<accession>A0A368GSB2</accession>
<dbReference type="InterPro" id="IPR017441">
    <property type="entry name" value="Protein_kinase_ATP_BS"/>
</dbReference>
<keyword evidence="4 7" id="KW-0547">Nucleotide-binding</keyword>
<dbReference type="SUPFAM" id="SSF56112">
    <property type="entry name" value="Protein kinase-like (PK-like)"/>
    <property type="match status" value="1"/>
</dbReference>
<dbReference type="Pfam" id="PF00069">
    <property type="entry name" value="Pkinase"/>
    <property type="match status" value="1"/>
</dbReference>
<dbReference type="GO" id="GO:0004674">
    <property type="term" value="F:protein serine/threonine kinase activity"/>
    <property type="evidence" value="ECO:0007669"/>
    <property type="project" value="UniProtKB-KW"/>
</dbReference>
<evidence type="ECO:0000256" key="1">
    <source>
        <dbReference type="ARBA" id="ARBA00022527"/>
    </source>
</evidence>
<dbReference type="Proteomes" id="UP000252519">
    <property type="component" value="Unassembled WGS sequence"/>
</dbReference>
<dbReference type="GO" id="GO:0005524">
    <property type="term" value="F:ATP binding"/>
    <property type="evidence" value="ECO:0007669"/>
    <property type="project" value="UniProtKB-UniRule"/>
</dbReference>
<evidence type="ECO:0000259" key="9">
    <source>
        <dbReference type="PROSITE" id="PS50011"/>
    </source>
</evidence>
<dbReference type="InterPro" id="IPR000961">
    <property type="entry name" value="AGC-kinase_C"/>
</dbReference>
<gene>
    <name evidence="11" type="ORF">ANCCAN_06708</name>
</gene>
<feature type="domain" description="AGC-kinase C-terminal" evidence="10">
    <location>
        <begin position="472"/>
        <end position="538"/>
    </location>
</feature>
<feature type="compositionally biased region" description="Polar residues" evidence="8">
    <location>
        <begin position="166"/>
        <end position="176"/>
    </location>
</feature>
<comment type="caution">
    <text evidence="11">The sequence shown here is derived from an EMBL/GenBank/DDBJ whole genome shotgun (WGS) entry which is preliminary data.</text>
</comment>
<keyword evidence="5 11" id="KW-0418">Kinase</keyword>
<dbReference type="STRING" id="29170.A0A368GSB2"/>
<feature type="compositionally biased region" description="Low complexity" evidence="8">
    <location>
        <begin position="177"/>
        <end position="186"/>
    </location>
</feature>
<dbReference type="Gene3D" id="3.30.200.20">
    <property type="entry name" value="Phosphorylase Kinase, domain 1"/>
    <property type="match status" value="1"/>
</dbReference>
<dbReference type="InterPro" id="IPR017892">
    <property type="entry name" value="Pkinase_C"/>
</dbReference>
<evidence type="ECO:0000256" key="5">
    <source>
        <dbReference type="ARBA" id="ARBA00022777"/>
    </source>
</evidence>
<keyword evidence="1" id="KW-0723">Serine/threonine-protein kinase</keyword>
<evidence type="ECO:0000259" key="10">
    <source>
        <dbReference type="PROSITE" id="PS51285"/>
    </source>
</evidence>
<dbReference type="SMART" id="SM00220">
    <property type="entry name" value="S_TKc"/>
    <property type="match status" value="1"/>
</dbReference>